<evidence type="ECO:0000313" key="1">
    <source>
        <dbReference type="EMBL" id="EWY94905.1"/>
    </source>
</evidence>
<evidence type="ECO:0000313" key="2">
    <source>
        <dbReference type="Proteomes" id="UP000030753"/>
    </source>
</evidence>
<name>W9INN9_FUSOX</name>
<dbReference type="HOGENOM" id="CLU_449074_0_0_1"/>
<gene>
    <name evidence="1" type="ORF">FOYG_04054</name>
</gene>
<accession>W9INN9</accession>
<sequence>MSLSSLNPSLQSYTGDWQFWMQSNTATYFYDKGGASHRLQRYDSSDENPVLWDNTKESTVPFTCSFQSKIMFRVYVALEESAPDGMQIYLEGDKVDGCYDPWWSEDRKLVGFHVLVSVESGKSQTPWCFNETISWKISSDQGSTWTPVSGAAPIEVYGIYQSQPQFFLDEGIPIDLLRLFIPKTLTSLQTEQDWINWVTNVCHGKQDPQGTPGQLRPDSTQHWLRYNVWDGAFSFIDENGGPFSLMGWVNTYKHHIEHPEKTLRLVNCFDQAAIVETVLGLGLSNSRLHWEIVAPFGYIDEDLIGWGSTNSPFFEGDMQNLRFKNVADPMRTPFRSHVFITISPTETYVRDESMVVDACAGPVAGDLTYTQYLADKAFHDGIDLLVDGHTLPKKPWKGVQTTTGTYEGWTLNAKLEDLHPDSTVHMPTVLSELGTAFATTPSVSDNFDAQTVINAILQPILSNTGTGMVLNPKSDVVSILNDPTIVSDASTTRLSVAGKVVGAGPTFISFQISAFSGGVYSAVNGLQQRLTAFTLPTKWVKENKINIKKQMTQSTDGINDQRAVIFGTYHLNLFLYKNLVVQIAGNSNSTSDALLGWTKAMWEELVKY</sequence>
<dbReference type="OrthoDB" id="5121585at2759"/>
<reference evidence="1 2" key="1">
    <citation type="submission" date="2011-06" db="EMBL/GenBank/DDBJ databases">
        <title>The Genome Sequence of Fusarium oxysporum FOSC 3-a.</title>
        <authorList>
            <consortium name="The Broad Institute Genome Sequencing Platform"/>
            <person name="Ma L.-J."/>
            <person name="Gale L.R."/>
            <person name="Schwartz D.C."/>
            <person name="Zhou S."/>
            <person name="Corby-Kistler H."/>
            <person name="Young S.K."/>
            <person name="Zeng Q."/>
            <person name="Gargeya S."/>
            <person name="Fitzgerald M."/>
            <person name="Haas B."/>
            <person name="Abouelleil A."/>
            <person name="Alvarado L."/>
            <person name="Arachchi H.M."/>
            <person name="Berlin A."/>
            <person name="Brown A."/>
            <person name="Chapman S.B."/>
            <person name="Chen Z."/>
            <person name="Dunbar C."/>
            <person name="Freedman E."/>
            <person name="Gearin G."/>
            <person name="Gellesch M."/>
            <person name="Goldberg J."/>
            <person name="Griggs A."/>
            <person name="Gujja S."/>
            <person name="Heiman D."/>
            <person name="Howarth C."/>
            <person name="Larson L."/>
            <person name="Lui A."/>
            <person name="MacDonald P.J.P."/>
            <person name="Mehta T."/>
            <person name="Montmayeur A."/>
            <person name="Murphy C."/>
            <person name="Neiman D."/>
            <person name="Pearson M."/>
            <person name="Priest M."/>
            <person name="Roberts A."/>
            <person name="Saif S."/>
            <person name="Shea T."/>
            <person name="Shenoy N."/>
            <person name="Sisk P."/>
            <person name="Stolte C."/>
            <person name="Sykes S."/>
            <person name="Wortman J."/>
            <person name="Nusbaum C."/>
            <person name="Birren B."/>
        </authorList>
    </citation>
    <scope>NUCLEOTIDE SEQUENCE [LARGE SCALE GENOMIC DNA]</scope>
    <source>
        <strain evidence="2">FOSC 3-a</strain>
    </source>
</reference>
<protein>
    <submittedName>
        <fullName evidence="1">Uncharacterized protein</fullName>
    </submittedName>
</protein>
<dbReference type="Proteomes" id="UP000030753">
    <property type="component" value="Unassembled WGS sequence"/>
</dbReference>
<proteinExistence type="predicted"/>
<organism evidence="1 2">
    <name type="scientific">Fusarium oxysporum NRRL 32931</name>
    <dbReference type="NCBI Taxonomy" id="660029"/>
    <lineage>
        <taxon>Eukaryota</taxon>
        <taxon>Fungi</taxon>
        <taxon>Dikarya</taxon>
        <taxon>Ascomycota</taxon>
        <taxon>Pezizomycotina</taxon>
        <taxon>Sordariomycetes</taxon>
        <taxon>Hypocreomycetidae</taxon>
        <taxon>Hypocreales</taxon>
        <taxon>Nectriaceae</taxon>
        <taxon>Fusarium</taxon>
        <taxon>Fusarium oxysporum species complex</taxon>
    </lineage>
</organism>
<dbReference type="AlphaFoldDB" id="W9INN9"/>
<dbReference type="EMBL" id="JH717841">
    <property type="protein sequence ID" value="EWY94905.1"/>
    <property type="molecule type" value="Genomic_DNA"/>
</dbReference>